<evidence type="ECO:0000259" key="1">
    <source>
        <dbReference type="Pfam" id="PF07929"/>
    </source>
</evidence>
<sequence length="205" mass="24468">MTARIISIQPDFYKLKISLEHMPVPVFRTVLVPDNVTMERLHEIIQYIMPWDDIHFYLFSDKRDHPKYKTGRVDHCKVDNEIDDAENTLLKEEFFIKRNAAPFWYLYDLGDEWFHEITFEKLTLSDRKAYEGSPVLLEAVGNCPPEDIGGPAGYQYFLTVINDPNHPEFHSMREWLDWEKDDTDPWDVNEVNMKMLRDFLEDYDL</sequence>
<dbReference type="Gene3D" id="3.10.290.30">
    <property type="entry name" value="MM3350-like"/>
    <property type="match status" value="1"/>
</dbReference>
<dbReference type="RefSeq" id="WP_213946092.1">
    <property type="nucleotide sequence ID" value="NZ_JAHCMY010000009.1"/>
</dbReference>
<dbReference type="EMBL" id="JAHCMY010000009">
    <property type="protein sequence ID" value="MBS9525241.1"/>
    <property type="molecule type" value="Genomic_DNA"/>
</dbReference>
<evidence type="ECO:0000313" key="2">
    <source>
        <dbReference type="EMBL" id="MBS9525241.1"/>
    </source>
</evidence>
<keyword evidence="3" id="KW-1185">Reference proteome</keyword>
<reference evidence="2 3" key="1">
    <citation type="submission" date="2021-05" db="EMBL/GenBank/DDBJ databases">
        <authorList>
            <person name="Zhang Z.D."/>
            <person name="Osman G."/>
        </authorList>
    </citation>
    <scope>NUCLEOTIDE SEQUENCE [LARGE SCALE GENOMIC DNA]</scope>
    <source>
        <strain evidence="2 3">KCTC 32217</strain>
    </source>
</reference>
<dbReference type="Pfam" id="PF07929">
    <property type="entry name" value="PRiA4_ORF3"/>
    <property type="match status" value="1"/>
</dbReference>
<dbReference type="InterPro" id="IPR012912">
    <property type="entry name" value="Plasmid_pRiA4b_Orf3-like"/>
</dbReference>
<dbReference type="PANTHER" id="PTHR41878:SF1">
    <property type="entry name" value="TNPR PROTEIN"/>
    <property type="match status" value="1"/>
</dbReference>
<dbReference type="PANTHER" id="PTHR41878">
    <property type="entry name" value="LEXA REPRESSOR-RELATED"/>
    <property type="match status" value="1"/>
</dbReference>
<feature type="domain" description="Plasmid pRiA4b Orf3-like" evidence="1">
    <location>
        <begin position="12"/>
        <end position="192"/>
    </location>
</feature>
<dbReference type="Proteomes" id="UP001319104">
    <property type="component" value="Unassembled WGS sequence"/>
</dbReference>
<comment type="caution">
    <text evidence="2">The sequence shown here is derived from an EMBL/GenBank/DDBJ whole genome shotgun (WGS) entry which is preliminary data.</text>
</comment>
<evidence type="ECO:0000313" key="3">
    <source>
        <dbReference type="Proteomes" id="UP001319104"/>
    </source>
</evidence>
<dbReference type="SUPFAM" id="SSF159941">
    <property type="entry name" value="MM3350-like"/>
    <property type="match status" value="1"/>
</dbReference>
<organism evidence="2 3">
    <name type="scientific">Litoribacter ruber</name>
    <dbReference type="NCBI Taxonomy" id="702568"/>
    <lineage>
        <taxon>Bacteria</taxon>
        <taxon>Pseudomonadati</taxon>
        <taxon>Bacteroidota</taxon>
        <taxon>Cytophagia</taxon>
        <taxon>Cytophagales</taxon>
        <taxon>Cyclobacteriaceae</taxon>
        <taxon>Litoribacter</taxon>
    </lineage>
</organism>
<name>A0AAP2CIB7_9BACT</name>
<protein>
    <submittedName>
        <fullName evidence="2">Plasmid pRiA4b ORF-3 family protein</fullName>
    </submittedName>
</protein>
<accession>A0AAP2CIB7</accession>
<dbReference type="InterPro" id="IPR024047">
    <property type="entry name" value="MM3350-like_sf"/>
</dbReference>
<dbReference type="AlphaFoldDB" id="A0AAP2CIB7"/>
<proteinExistence type="predicted"/>
<gene>
    <name evidence="2" type="ORF">KI659_14575</name>
</gene>